<evidence type="ECO:0000256" key="2">
    <source>
        <dbReference type="SAM" id="SignalP"/>
    </source>
</evidence>
<evidence type="ECO:0000313" key="3">
    <source>
        <dbReference type="EMBL" id="MBW0483080.1"/>
    </source>
</evidence>
<dbReference type="EMBL" id="AVOT02007069">
    <property type="protein sequence ID" value="MBW0483080.1"/>
    <property type="molecule type" value="Genomic_DNA"/>
</dbReference>
<feature type="signal peptide" evidence="2">
    <location>
        <begin position="1"/>
        <end position="19"/>
    </location>
</feature>
<evidence type="ECO:0000313" key="4">
    <source>
        <dbReference type="Proteomes" id="UP000765509"/>
    </source>
</evidence>
<dbReference type="AlphaFoldDB" id="A0A9Q3CHC4"/>
<keyword evidence="2" id="KW-0732">Signal</keyword>
<dbReference type="Proteomes" id="UP000765509">
    <property type="component" value="Unassembled WGS sequence"/>
</dbReference>
<comment type="caution">
    <text evidence="3">The sequence shown here is derived from an EMBL/GenBank/DDBJ whole genome shotgun (WGS) entry which is preliminary data.</text>
</comment>
<feature type="compositionally biased region" description="Basic residues" evidence="1">
    <location>
        <begin position="126"/>
        <end position="135"/>
    </location>
</feature>
<gene>
    <name evidence="3" type="ORF">O181_022795</name>
</gene>
<evidence type="ECO:0000256" key="1">
    <source>
        <dbReference type="SAM" id="MobiDB-lite"/>
    </source>
</evidence>
<feature type="chain" id="PRO_5040418346" evidence="2">
    <location>
        <begin position="20"/>
        <end position="135"/>
    </location>
</feature>
<keyword evidence="4" id="KW-1185">Reference proteome</keyword>
<protein>
    <submittedName>
        <fullName evidence="3">Uncharacterized protein</fullName>
    </submittedName>
</protein>
<reference evidence="3" key="1">
    <citation type="submission" date="2021-03" db="EMBL/GenBank/DDBJ databases">
        <title>Draft genome sequence of rust myrtle Austropuccinia psidii MF-1, a brazilian biotype.</title>
        <authorList>
            <person name="Quecine M.C."/>
            <person name="Pachon D.M.R."/>
            <person name="Bonatelli M.L."/>
            <person name="Correr F.H."/>
            <person name="Franceschini L.M."/>
            <person name="Leite T.F."/>
            <person name="Margarido G.R.A."/>
            <person name="Almeida C.A."/>
            <person name="Ferrarezi J.A."/>
            <person name="Labate C.A."/>
        </authorList>
    </citation>
    <scope>NUCLEOTIDE SEQUENCE</scope>
    <source>
        <strain evidence="3">MF-1</strain>
    </source>
</reference>
<proteinExistence type="predicted"/>
<organism evidence="3 4">
    <name type="scientific">Austropuccinia psidii MF-1</name>
    <dbReference type="NCBI Taxonomy" id="1389203"/>
    <lineage>
        <taxon>Eukaryota</taxon>
        <taxon>Fungi</taxon>
        <taxon>Dikarya</taxon>
        <taxon>Basidiomycota</taxon>
        <taxon>Pucciniomycotina</taxon>
        <taxon>Pucciniomycetes</taxon>
        <taxon>Pucciniales</taxon>
        <taxon>Sphaerophragmiaceae</taxon>
        <taxon>Austropuccinia</taxon>
    </lineage>
</organism>
<sequence length="135" mass="15812">MNPLTLKVLLLGLLPQILNMPLHPLNPVNQKRYDWIPENIPPPQEIHGDFGDPRNIIDKPRKRNQVNITSNLPNNPQTLRQFMEKEEKPLWKEAINRKLDKIKKHHMWSPSQDTNGENAYPPPGYSKRKPMRMVS</sequence>
<name>A0A9Q3CHC4_9BASI</name>
<accession>A0A9Q3CHC4</accession>
<feature type="region of interest" description="Disordered" evidence="1">
    <location>
        <begin position="102"/>
        <end position="135"/>
    </location>
</feature>